<dbReference type="GO" id="GO:0016758">
    <property type="term" value="F:hexosyltransferase activity"/>
    <property type="evidence" value="ECO:0007669"/>
    <property type="project" value="UniProtKB-ARBA"/>
</dbReference>
<comment type="caution">
    <text evidence="2">The sequence shown here is derived from an EMBL/GenBank/DDBJ whole genome shotgun (WGS) entry which is preliminary data.</text>
</comment>
<reference evidence="2 3" key="1">
    <citation type="submission" date="2018-05" db="EMBL/GenBank/DDBJ databases">
        <title>Pedobacter paludis sp. nov., isolated from wetland soil.</title>
        <authorList>
            <person name="Zhang Y."/>
            <person name="Wang G."/>
        </authorList>
    </citation>
    <scope>NUCLEOTIDE SEQUENCE [LARGE SCALE GENOMIC DNA]</scope>
    <source>
        <strain evidence="2 3">KCTC22721</strain>
    </source>
</reference>
<feature type="domain" description="Glycosyltransferase 2-like" evidence="1">
    <location>
        <begin position="9"/>
        <end position="165"/>
    </location>
</feature>
<dbReference type="OrthoDB" id="9802649at2"/>
<accession>A0A317EKP2</accession>
<evidence type="ECO:0000313" key="3">
    <source>
        <dbReference type="Proteomes" id="UP000245379"/>
    </source>
</evidence>
<keyword evidence="2" id="KW-0808">Transferase</keyword>
<gene>
    <name evidence="2" type="ORF">DHW03_14730</name>
</gene>
<protein>
    <submittedName>
        <fullName evidence="2">Glycosyltransferase family 2 protein</fullName>
    </submittedName>
</protein>
<dbReference type="SUPFAM" id="SSF53448">
    <property type="entry name" value="Nucleotide-diphospho-sugar transferases"/>
    <property type="match status" value="1"/>
</dbReference>
<dbReference type="AlphaFoldDB" id="A0A317EKP2"/>
<dbReference type="CDD" id="cd04196">
    <property type="entry name" value="GT_2_like_d"/>
    <property type="match status" value="1"/>
</dbReference>
<dbReference type="InterPro" id="IPR001173">
    <property type="entry name" value="Glyco_trans_2-like"/>
</dbReference>
<evidence type="ECO:0000259" key="1">
    <source>
        <dbReference type="Pfam" id="PF00535"/>
    </source>
</evidence>
<dbReference type="Proteomes" id="UP000245379">
    <property type="component" value="Unassembled WGS sequence"/>
</dbReference>
<dbReference type="InterPro" id="IPR029044">
    <property type="entry name" value="Nucleotide-diphossugar_trans"/>
</dbReference>
<proteinExistence type="predicted"/>
<dbReference type="EMBL" id="QGNZ01000003">
    <property type="protein sequence ID" value="PWS27242.1"/>
    <property type="molecule type" value="Genomic_DNA"/>
</dbReference>
<organism evidence="2 3">
    <name type="scientific">Pedobacter yonginense</name>
    <dbReference type="NCBI Taxonomy" id="651869"/>
    <lineage>
        <taxon>Bacteria</taxon>
        <taxon>Pseudomonadati</taxon>
        <taxon>Bacteroidota</taxon>
        <taxon>Sphingobacteriia</taxon>
        <taxon>Sphingobacteriales</taxon>
        <taxon>Sphingobacteriaceae</taxon>
        <taxon>Pedobacter</taxon>
    </lineage>
</organism>
<name>A0A317EKP2_9SPHI</name>
<dbReference type="RefSeq" id="WP_109926576.1">
    <property type="nucleotide sequence ID" value="NZ_QGNZ01000003.1"/>
</dbReference>
<dbReference type="PANTHER" id="PTHR22916">
    <property type="entry name" value="GLYCOSYLTRANSFERASE"/>
    <property type="match status" value="1"/>
</dbReference>
<sequence length="315" mass="36797">MHKNFPLVSIALCTYNGEKFLRQQLESILQQTYKNIEVIIIDDCSTDNTAAIINEYAQEYHIIKFLQNERNLGFSKNFEKAIESCTGEYLCLSDQDDIWEKNKVEQLYKNIDNHALIYHDSDFIDESDQRIGEESMFTRYNMYEGSSALPLILSNCISGHATMFSKKLLPYLLPFDKRFYHDWWLAYVAFNIGSVKYLNQILVHYRQHESSITDNLNIKVKSLDISSENRIAVNLNWLEKCSLFVANKEPILINKAFTLFSNIQKGKSRVELFLFIITYYDLLFHIISKPKGLLSKINYARKIAFSINPPFRNDS</sequence>
<dbReference type="Pfam" id="PF00535">
    <property type="entry name" value="Glycos_transf_2"/>
    <property type="match status" value="1"/>
</dbReference>
<dbReference type="Gene3D" id="3.90.550.10">
    <property type="entry name" value="Spore Coat Polysaccharide Biosynthesis Protein SpsA, Chain A"/>
    <property type="match status" value="1"/>
</dbReference>
<evidence type="ECO:0000313" key="2">
    <source>
        <dbReference type="EMBL" id="PWS27242.1"/>
    </source>
</evidence>
<dbReference type="PANTHER" id="PTHR22916:SF3">
    <property type="entry name" value="UDP-GLCNAC:BETAGAL BETA-1,3-N-ACETYLGLUCOSAMINYLTRANSFERASE-LIKE PROTEIN 1"/>
    <property type="match status" value="1"/>
</dbReference>
<keyword evidence="3" id="KW-1185">Reference proteome</keyword>